<reference evidence="2" key="1">
    <citation type="submission" date="2023-06" db="EMBL/GenBank/DDBJ databases">
        <title>Survivors Of The Sea: Transcriptome response of Skeletonema marinoi to long-term dormancy.</title>
        <authorList>
            <person name="Pinder M.I.M."/>
            <person name="Kourtchenko O."/>
            <person name="Robertson E.K."/>
            <person name="Larsson T."/>
            <person name="Maumus F."/>
            <person name="Osuna-Cruz C.M."/>
            <person name="Vancaester E."/>
            <person name="Stenow R."/>
            <person name="Vandepoele K."/>
            <person name="Ploug H."/>
            <person name="Bruchert V."/>
            <person name="Godhe A."/>
            <person name="Topel M."/>
        </authorList>
    </citation>
    <scope>NUCLEOTIDE SEQUENCE</scope>
    <source>
        <strain evidence="2">R05AC</strain>
    </source>
</reference>
<comment type="caution">
    <text evidence="2">The sequence shown here is derived from an EMBL/GenBank/DDBJ whole genome shotgun (WGS) entry which is preliminary data.</text>
</comment>
<feature type="region of interest" description="Disordered" evidence="1">
    <location>
        <begin position="556"/>
        <end position="582"/>
    </location>
</feature>
<proteinExistence type="predicted"/>
<dbReference type="AlphaFoldDB" id="A0AAD8YM24"/>
<organism evidence="2 3">
    <name type="scientific">Skeletonema marinoi</name>
    <dbReference type="NCBI Taxonomy" id="267567"/>
    <lineage>
        <taxon>Eukaryota</taxon>
        <taxon>Sar</taxon>
        <taxon>Stramenopiles</taxon>
        <taxon>Ochrophyta</taxon>
        <taxon>Bacillariophyta</taxon>
        <taxon>Coscinodiscophyceae</taxon>
        <taxon>Thalassiosirophycidae</taxon>
        <taxon>Thalassiosirales</taxon>
        <taxon>Skeletonemataceae</taxon>
        <taxon>Skeletonema</taxon>
        <taxon>Skeletonema marinoi-dohrnii complex</taxon>
    </lineage>
</organism>
<feature type="compositionally biased region" description="Low complexity" evidence="1">
    <location>
        <begin position="156"/>
        <end position="172"/>
    </location>
</feature>
<evidence type="ECO:0000313" key="3">
    <source>
        <dbReference type="Proteomes" id="UP001224775"/>
    </source>
</evidence>
<dbReference type="Proteomes" id="UP001224775">
    <property type="component" value="Unassembled WGS sequence"/>
</dbReference>
<feature type="compositionally biased region" description="Polar residues" evidence="1">
    <location>
        <begin position="173"/>
        <end position="192"/>
    </location>
</feature>
<gene>
    <name evidence="2" type="ORF">QTG54_001579</name>
</gene>
<feature type="compositionally biased region" description="Polar residues" evidence="1">
    <location>
        <begin position="556"/>
        <end position="569"/>
    </location>
</feature>
<dbReference type="GO" id="GO:0031417">
    <property type="term" value="C:NatC complex"/>
    <property type="evidence" value="ECO:0007669"/>
    <property type="project" value="InterPro"/>
</dbReference>
<name>A0AAD8YM24_9STRA</name>
<evidence type="ECO:0000313" key="2">
    <source>
        <dbReference type="EMBL" id="KAK1747616.1"/>
    </source>
</evidence>
<dbReference type="PANTHER" id="PTHR21373:SF0">
    <property type="entry name" value="N-ALPHA-ACETYLTRANSFERASE 35, NATC AUXILIARY SUBUNIT"/>
    <property type="match status" value="1"/>
</dbReference>
<feature type="compositionally biased region" description="Low complexity" evidence="1">
    <location>
        <begin position="334"/>
        <end position="347"/>
    </location>
</feature>
<feature type="region of interest" description="Disordered" evidence="1">
    <location>
        <begin position="318"/>
        <end position="347"/>
    </location>
</feature>
<feature type="compositionally biased region" description="Low complexity" evidence="1">
    <location>
        <begin position="133"/>
        <end position="143"/>
    </location>
</feature>
<protein>
    <submittedName>
        <fullName evidence="2">Uncharacterized protein</fullName>
    </submittedName>
</protein>
<dbReference type="EMBL" id="JATAAI010000002">
    <property type="protein sequence ID" value="KAK1747616.1"/>
    <property type="molecule type" value="Genomic_DNA"/>
</dbReference>
<keyword evidence="3" id="KW-1185">Reference proteome</keyword>
<dbReference type="PANTHER" id="PTHR21373">
    <property type="entry name" value="GLUCOSE REPRESSIBLE PROTEIN MAK10"/>
    <property type="match status" value="1"/>
</dbReference>
<feature type="region of interest" description="Disordered" evidence="1">
    <location>
        <begin position="124"/>
        <end position="192"/>
    </location>
</feature>
<evidence type="ECO:0000256" key="1">
    <source>
        <dbReference type="SAM" id="MobiDB-lite"/>
    </source>
</evidence>
<sequence>MSSNSPDSKDGYVDITNLIQRCVTESLSYSHPFTPLVPPCSLPMSAGSGKSAEAEGGTGDAALMIQGSSLPITSADDHADGGGPNIKGDQNSLSLTPIDMREAMTALELGDERMDCCEIPIINSEKLGGHDGGPSSSPSQSSQRTIPPRIAPLHLSDGTMSMFQSSSSATSDIKPTQPSSNDNSSSTNVPLKLQSSPCPSLLPYWETLSISSSSSSHQILPLLLLQLTSLEAYIGTNNGGSNAAETLYCMLWCHDGVLADMRDKLSTSTQASPLDEVTVAQWILFASSIGIVRIAEAVRWAVVNADIYEEEDFGVALHGGADDTGNDGGDNDEQSPSQQLPSSSTSTMRFCPLLKQERAKDSATMSSIPTYHADEYIDEVWDTALKHLREYASSRKDTDGIEYESVHALEIILRLQQSFYRSICRLSELNDQNVTDFTEQAKNRSRETVTLLNELSTCKAVTSSVTASKRLVETDGRLRSVGDERVDSLLHASFDPFVNRRLLGNAPVRKARFCNTFKVIDSLSRVVSEIEWAVCDVILEGNTLGRIMRMLENNSSRGIGGASPTTTKSNNDDKNEPPFGNSGLAIENPVGINVLSRSLMLLNLYFDDKLLGQYDFPDMIGVARTFCL</sequence>
<accession>A0AAD8YM24</accession>
<dbReference type="InterPro" id="IPR007244">
    <property type="entry name" value="Naa35_N"/>
</dbReference>